<comment type="subcellular location">
    <subcellularLocation>
        <location evidence="1">Cell membrane</location>
        <topology evidence="1">Multi-pass membrane protein</topology>
    </subcellularLocation>
</comment>
<evidence type="ECO:0000256" key="2">
    <source>
        <dbReference type="ARBA" id="ARBA00022475"/>
    </source>
</evidence>
<feature type="transmembrane region" description="Helical" evidence="6">
    <location>
        <begin position="146"/>
        <end position="169"/>
    </location>
</feature>
<accession>A0A537JPH3</accession>
<feature type="transmembrane region" description="Helical" evidence="6">
    <location>
        <begin position="20"/>
        <end position="43"/>
    </location>
</feature>
<protein>
    <recommendedName>
        <fullName evidence="9">ABC transporter permease</fullName>
    </recommendedName>
</protein>
<name>A0A537JPH3_9BACT</name>
<reference evidence="7 8" key="1">
    <citation type="journal article" date="2019" name="Nat. Microbiol.">
        <title>Mediterranean grassland soil C-N compound turnover is dependent on rainfall and depth, and is mediated by genomically divergent microorganisms.</title>
        <authorList>
            <person name="Diamond S."/>
            <person name="Andeer P.F."/>
            <person name="Li Z."/>
            <person name="Crits-Christoph A."/>
            <person name="Burstein D."/>
            <person name="Anantharaman K."/>
            <person name="Lane K.R."/>
            <person name="Thomas B.C."/>
            <person name="Pan C."/>
            <person name="Northen T.R."/>
            <person name="Banfield J.F."/>
        </authorList>
    </citation>
    <scope>NUCLEOTIDE SEQUENCE [LARGE SCALE GENOMIC DNA]</scope>
    <source>
        <strain evidence="7">NP_6</strain>
    </source>
</reference>
<keyword evidence="4 6" id="KW-1133">Transmembrane helix</keyword>
<dbReference type="EMBL" id="VBAN01000010">
    <property type="protein sequence ID" value="TMI85431.1"/>
    <property type="molecule type" value="Genomic_DNA"/>
</dbReference>
<evidence type="ECO:0000256" key="3">
    <source>
        <dbReference type="ARBA" id="ARBA00022692"/>
    </source>
</evidence>
<dbReference type="PANTHER" id="PTHR30294">
    <property type="entry name" value="MEMBRANE COMPONENT OF ABC TRANSPORTER YHHJ-RELATED"/>
    <property type="match status" value="1"/>
</dbReference>
<sequence length="253" mass="27526">MRGTLVITRKELRQLFSSPIAYVALAMFFVVNGFLFYALVGGYTLQVLQLQGTPPPDFNPTRIIFTPLYQDMTFVLMLLVPVLTMRLVSEEDRARTMELVVTSPVTNSAILLRKYLDVILLFGVLLVISAIMPLSLALIGRLDWGLLGATYTGLVLLGAAFLAIGLFASTLNENQIVSAAIGFALLLMFYVVGFAQQAAGTGGQQILSALSISAHFSNLASGIVDTTDALYFLSLAGFFLFLGIVALEARKWR</sequence>
<dbReference type="PANTHER" id="PTHR30294:SF29">
    <property type="entry name" value="MULTIDRUG ABC TRANSPORTER PERMEASE YBHS-RELATED"/>
    <property type="match status" value="1"/>
</dbReference>
<dbReference type="InterPro" id="IPR051449">
    <property type="entry name" value="ABC-2_transporter_component"/>
</dbReference>
<keyword evidence="2" id="KW-1003">Cell membrane</keyword>
<feature type="transmembrane region" description="Helical" evidence="6">
    <location>
        <begin position="63"/>
        <end position="84"/>
    </location>
</feature>
<feature type="transmembrane region" description="Helical" evidence="6">
    <location>
        <begin position="175"/>
        <end position="194"/>
    </location>
</feature>
<evidence type="ECO:0000256" key="4">
    <source>
        <dbReference type="ARBA" id="ARBA00022989"/>
    </source>
</evidence>
<feature type="transmembrane region" description="Helical" evidence="6">
    <location>
        <begin position="118"/>
        <end position="139"/>
    </location>
</feature>
<dbReference type="GO" id="GO:0140359">
    <property type="term" value="F:ABC-type transporter activity"/>
    <property type="evidence" value="ECO:0007669"/>
    <property type="project" value="InterPro"/>
</dbReference>
<evidence type="ECO:0008006" key="9">
    <source>
        <dbReference type="Google" id="ProtNLM"/>
    </source>
</evidence>
<comment type="caution">
    <text evidence="7">The sequence shown here is derived from an EMBL/GenBank/DDBJ whole genome shotgun (WGS) entry which is preliminary data.</text>
</comment>
<evidence type="ECO:0000256" key="1">
    <source>
        <dbReference type="ARBA" id="ARBA00004651"/>
    </source>
</evidence>
<organism evidence="7 8">
    <name type="scientific">Candidatus Segetimicrobium genomatis</name>
    <dbReference type="NCBI Taxonomy" id="2569760"/>
    <lineage>
        <taxon>Bacteria</taxon>
        <taxon>Bacillati</taxon>
        <taxon>Candidatus Sysuimicrobiota</taxon>
        <taxon>Candidatus Sysuimicrobiia</taxon>
        <taxon>Candidatus Sysuimicrobiales</taxon>
        <taxon>Candidatus Segetimicrobiaceae</taxon>
        <taxon>Candidatus Segetimicrobium</taxon>
    </lineage>
</organism>
<proteinExistence type="predicted"/>
<evidence type="ECO:0000256" key="6">
    <source>
        <dbReference type="SAM" id="Phobius"/>
    </source>
</evidence>
<gene>
    <name evidence="7" type="ORF">E6H03_00350</name>
</gene>
<keyword evidence="5 6" id="KW-0472">Membrane</keyword>
<evidence type="ECO:0000256" key="5">
    <source>
        <dbReference type="ARBA" id="ARBA00023136"/>
    </source>
</evidence>
<keyword evidence="3 6" id="KW-0812">Transmembrane</keyword>
<feature type="transmembrane region" description="Helical" evidence="6">
    <location>
        <begin position="230"/>
        <end position="249"/>
    </location>
</feature>
<evidence type="ECO:0000313" key="7">
    <source>
        <dbReference type="EMBL" id="TMI85431.1"/>
    </source>
</evidence>
<dbReference type="GO" id="GO:0005886">
    <property type="term" value="C:plasma membrane"/>
    <property type="evidence" value="ECO:0007669"/>
    <property type="project" value="UniProtKB-SubCell"/>
</dbReference>
<dbReference type="Pfam" id="PF12679">
    <property type="entry name" value="ABC2_membrane_2"/>
    <property type="match status" value="1"/>
</dbReference>
<evidence type="ECO:0000313" key="8">
    <source>
        <dbReference type="Proteomes" id="UP000318093"/>
    </source>
</evidence>
<dbReference type="AlphaFoldDB" id="A0A537JPH3"/>
<dbReference type="Proteomes" id="UP000318093">
    <property type="component" value="Unassembled WGS sequence"/>
</dbReference>